<dbReference type="Proteomes" id="UP000054302">
    <property type="component" value="Unassembled WGS sequence"/>
</dbReference>
<keyword evidence="3" id="KW-1185">Reference proteome</keyword>
<gene>
    <name evidence="2" type="ORF">PV10_01208</name>
</gene>
<dbReference type="InterPro" id="IPR051057">
    <property type="entry name" value="PI-PLC_domain"/>
</dbReference>
<dbReference type="AlphaFoldDB" id="A0A0D1ZSF0"/>
<dbReference type="HOGENOM" id="CLU_031469_1_0_1"/>
<evidence type="ECO:0000313" key="3">
    <source>
        <dbReference type="Proteomes" id="UP000054302"/>
    </source>
</evidence>
<dbReference type="PANTHER" id="PTHR13593:SF143">
    <property type="entry name" value="PHOSPHATIDYLINOSITOL-SPECIFIC PHOSPHOLIPASE C X DOMAIN-CONTAINING PROTEIN"/>
    <property type="match status" value="1"/>
</dbReference>
<dbReference type="PANTHER" id="PTHR13593">
    <property type="match status" value="1"/>
</dbReference>
<dbReference type="PROSITE" id="PS50007">
    <property type="entry name" value="PIPLC_X_DOMAIN"/>
    <property type="match status" value="1"/>
</dbReference>
<accession>A0A0D1ZSF0</accession>
<protein>
    <recommendedName>
        <fullName evidence="4">Phosphatidylinositol-specific phospholipase C X domain-containing protein</fullName>
    </recommendedName>
</protein>
<dbReference type="GO" id="GO:0008081">
    <property type="term" value="F:phosphoric diester hydrolase activity"/>
    <property type="evidence" value="ECO:0007669"/>
    <property type="project" value="InterPro"/>
</dbReference>
<name>A0A0D1ZSF0_EXOME</name>
<dbReference type="GeneID" id="27319053"/>
<sequence length="475" mass="52652">MFWSLVLAHLSICLTTVLSDATNLAIINLTPYALKQNGKPSSYQLKSWDKAFPEEVGKGSNAAAFVQIKTGLTVKSSDTAAEFYYSLDDGTDNGIQLALGVDGGTFDYTVNLQAKFDRFGTQSNPSSVDVGFLDDEKAWTPFILAGDKGSYVGNRPPTDWMKQNLQFLGCQTLQQLVIPGSHNAGMSKIQYNTAFAGPANTQTQSLDILGQLNAGVRFFDIRPVISHGQYYTGHYSYIHDLKSNQGAVGQKMSDIIGNINDFTEENSELVVVYLSHTLNTDHDYAAFDDDEWIGVLRDLTDGLKHRWQVKTDKPLTKLPLSDFIKDGPAVVLVVSERDKAFLDKNGFTGKGFFPGSAFPKFDSYSNTNELDKMRVDQHQKFLDQLAKPDNPDQVFLLSWTMTLLGPDNINFLDKITTRADFVNSRLAAITGDGAYLSPFLWDKKLPNIVFIDNVKADRYLAALSLAFNRFTAACK</sequence>
<feature type="chain" id="PRO_5002238023" description="Phosphatidylinositol-specific phospholipase C X domain-containing protein" evidence="1">
    <location>
        <begin position="20"/>
        <end position="475"/>
    </location>
</feature>
<evidence type="ECO:0000313" key="2">
    <source>
        <dbReference type="EMBL" id="KIV97457.1"/>
    </source>
</evidence>
<feature type="signal peptide" evidence="1">
    <location>
        <begin position="1"/>
        <end position="19"/>
    </location>
</feature>
<dbReference type="VEuPathDB" id="FungiDB:PV10_01208"/>
<dbReference type="RefSeq" id="XP_016229031.1">
    <property type="nucleotide sequence ID" value="XM_016365382.1"/>
</dbReference>
<evidence type="ECO:0008006" key="4">
    <source>
        <dbReference type="Google" id="ProtNLM"/>
    </source>
</evidence>
<keyword evidence="1" id="KW-0732">Signal</keyword>
<dbReference type="GO" id="GO:0006629">
    <property type="term" value="P:lipid metabolic process"/>
    <property type="evidence" value="ECO:0007669"/>
    <property type="project" value="InterPro"/>
</dbReference>
<reference evidence="2 3" key="1">
    <citation type="submission" date="2015-01" db="EMBL/GenBank/DDBJ databases">
        <title>The Genome Sequence of Exophiala mesophila CBS40295.</title>
        <authorList>
            <consortium name="The Broad Institute Genomics Platform"/>
            <person name="Cuomo C."/>
            <person name="de Hoog S."/>
            <person name="Gorbushina A."/>
            <person name="Stielow B."/>
            <person name="Teixiera M."/>
            <person name="Abouelleil A."/>
            <person name="Chapman S.B."/>
            <person name="Priest M."/>
            <person name="Young S.K."/>
            <person name="Wortman J."/>
            <person name="Nusbaum C."/>
            <person name="Birren B."/>
        </authorList>
    </citation>
    <scope>NUCLEOTIDE SEQUENCE [LARGE SCALE GENOMIC DNA]</scope>
    <source>
        <strain evidence="2 3">CBS 40295</strain>
    </source>
</reference>
<dbReference type="EMBL" id="KN847520">
    <property type="protein sequence ID" value="KIV97457.1"/>
    <property type="molecule type" value="Genomic_DNA"/>
</dbReference>
<organism evidence="2 3">
    <name type="scientific">Exophiala mesophila</name>
    <name type="common">Black yeast-like fungus</name>
    <dbReference type="NCBI Taxonomy" id="212818"/>
    <lineage>
        <taxon>Eukaryota</taxon>
        <taxon>Fungi</taxon>
        <taxon>Dikarya</taxon>
        <taxon>Ascomycota</taxon>
        <taxon>Pezizomycotina</taxon>
        <taxon>Eurotiomycetes</taxon>
        <taxon>Chaetothyriomycetidae</taxon>
        <taxon>Chaetothyriales</taxon>
        <taxon>Herpotrichiellaceae</taxon>
        <taxon>Exophiala</taxon>
    </lineage>
</organism>
<dbReference type="Gene3D" id="3.20.20.190">
    <property type="entry name" value="Phosphatidylinositol (PI) phosphodiesterase"/>
    <property type="match status" value="1"/>
</dbReference>
<dbReference type="OrthoDB" id="1046782at2759"/>
<dbReference type="SUPFAM" id="SSF51695">
    <property type="entry name" value="PLC-like phosphodiesterases"/>
    <property type="match status" value="1"/>
</dbReference>
<dbReference type="OMA" id="GKWATGH"/>
<proteinExistence type="predicted"/>
<dbReference type="InterPro" id="IPR017946">
    <property type="entry name" value="PLC-like_Pdiesterase_TIM-brl"/>
</dbReference>
<evidence type="ECO:0000256" key="1">
    <source>
        <dbReference type="SAM" id="SignalP"/>
    </source>
</evidence>